<evidence type="ECO:0000313" key="1">
    <source>
        <dbReference type="EMBL" id="OGI71602.1"/>
    </source>
</evidence>
<dbReference type="STRING" id="1801752.A3J61_01655"/>
<accession>A0A1F6VPV4</accession>
<comment type="caution">
    <text evidence="1">The sequence shown here is derived from an EMBL/GenBank/DDBJ whole genome shotgun (WGS) entry which is preliminary data.</text>
</comment>
<name>A0A1F6VPV4_9BACT</name>
<dbReference type="Proteomes" id="UP000179686">
    <property type="component" value="Unassembled WGS sequence"/>
</dbReference>
<protein>
    <submittedName>
        <fullName evidence="1">Uncharacterized protein</fullName>
    </submittedName>
</protein>
<reference evidence="1 2" key="1">
    <citation type="journal article" date="2016" name="Nat. Commun.">
        <title>Thousands of microbial genomes shed light on interconnected biogeochemical processes in an aquifer system.</title>
        <authorList>
            <person name="Anantharaman K."/>
            <person name="Brown C.T."/>
            <person name="Hug L.A."/>
            <person name="Sharon I."/>
            <person name="Castelle C.J."/>
            <person name="Probst A.J."/>
            <person name="Thomas B.C."/>
            <person name="Singh A."/>
            <person name="Wilkins M.J."/>
            <person name="Karaoz U."/>
            <person name="Brodie E.L."/>
            <person name="Williams K.H."/>
            <person name="Hubbard S.S."/>
            <person name="Banfield J.F."/>
        </authorList>
    </citation>
    <scope>NUCLEOTIDE SEQUENCE [LARGE SCALE GENOMIC DNA]</scope>
</reference>
<dbReference type="AlphaFoldDB" id="A0A1F6VPV4"/>
<sequence>MKVLIELSASKNNKVDLKLNFIYTYTTMNIKDQIVPFKEFRLNAPKYIKALEAGASFLVMKRSRPAFRLEPVFEVWETIGDFSKLRGGGISAKKLAKALQ</sequence>
<dbReference type="EMBL" id="MFUC01000027">
    <property type="protein sequence ID" value="OGI71602.1"/>
    <property type="molecule type" value="Genomic_DNA"/>
</dbReference>
<gene>
    <name evidence="1" type="ORF">A3J61_01655</name>
</gene>
<organism evidence="1 2">
    <name type="scientific">Candidatus Nomurabacteria bacterium RIFCSPHIGHO2_02_FULL_38_15</name>
    <dbReference type="NCBI Taxonomy" id="1801752"/>
    <lineage>
        <taxon>Bacteria</taxon>
        <taxon>Candidatus Nomuraibacteriota</taxon>
    </lineage>
</organism>
<evidence type="ECO:0000313" key="2">
    <source>
        <dbReference type="Proteomes" id="UP000179686"/>
    </source>
</evidence>
<proteinExistence type="predicted"/>